<proteinExistence type="predicted"/>
<dbReference type="EMBL" id="KF901185">
    <property type="protein sequence ID" value="AIF21222.1"/>
    <property type="molecule type" value="Genomic_DNA"/>
</dbReference>
<accession>A0A075I343</accession>
<reference evidence="1" key="1">
    <citation type="journal article" date="2014" name="Genome Biol. Evol.">
        <title>Pangenome evidence for extensive interdomain horizontal transfer affecting lineage core and shell genes in uncultured planktonic thaumarchaeota and euryarchaeota.</title>
        <authorList>
            <person name="Deschamps P."/>
            <person name="Zivanovic Y."/>
            <person name="Moreira D."/>
            <person name="Rodriguez-Valera F."/>
            <person name="Lopez-Garcia P."/>
        </authorList>
    </citation>
    <scope>NUCLEOTIDE SEQUENCE</scope>
</reference>
<evidence type="ECO:0000313" key="1">
    <source>
        <dbReference type="EMBL" id="AIF21222.1"/>
    </source>
</evidence>
<name>A0A075I343_9EURY</name>
<sequence length="525" mass="60247">MTGKSESSLIRINIDSSAFTRKYSEWRKMAKSLNGDDIGVPGDERTLYDWITEQGRQRKSQRCGWIETLERLCDSHRPSVQDRRELEDIHSTLRFMMPVGDSWGETKDWIEGLLHKPGKDVEMERKLRKYCEDLIDSGEKSPENQDSKKRTILAALMQHLPTLLTGRSLNPRNICFEGIDKIKRAQETATKIPVYGHYRTPKYVRYRRIVLGIEEQDAVDKTWFSASKGEAQPPMWQALFGWKNDLLTVVEAGLDLLDNGIEVEIPTVAVRGKGSAEMAFRVKPIREAIRRMVKDSSFITKSGSFATARAAKELSELSMKGGDYLDNRAVLELAGHGGLEGRVVEFRVDLSRRQVLVMAKLAGWKGNGGVDLHLTKRMWGRHKQRLNRDSAIIELSRRVGWRMAIEEVEELGAKAALILYRSKKGDLGFYRKRNSSFSKLSLSTESSYMQRIGYMDDASELRSYYSQYTEMRYPLHLPFGNLIRRMEYDSRLHGGLLRCGICNRKGRHNRRTCEPAKTRNRDVCP</sequence>
<organism evidence="1">
    <name type="scientific">uncultured marine group II/III euryarchaeote KM3_98_F04</name>
    <dbReference type="NCBI Taxonomy" id="1456548"/>
    <lineage>
        <taxon>Archaea</taxon>
        <taxon>Methanobacteriati</taxon>
        <taxon>Methanobacteriota</taxon>
        <taxon>environmental samples</taxon>
    </lineage>
</organism>
<dbReference type="AlphaFoldDB" id="A0A075I343"/>
<protein>
    <submittedName>
        <fullName evidence="1">Uncharacterized protein</fullName>
    </submittedName>
</protein>